<dbReference type="AlphaFoldDB" id="A0A2P2PT60"/>
<keyword evidence="1" id="KW-0472">Membrane</keyword>
<dbReference type="EMBL" id="GGEC01077401">
    <property type="protein sequence ID" value="MBX57885.1"/>
    <property type="molecule type" value="Transcribed_RNA"/>
</dbReference>
<sequence>MEEAHYTGMRQRFISMWAPIYIFVIFVIGDVPSFLLLELILLLLSFLSFGGKTNVFDLSNCVFS</sequence>
<feature type="transmembrane region" description="Helical" evidence="1">
    <location>
        <begin position="20"/>
        <end position="49"/>
    </location>
</feature>
<evidence type="ECO:0000313" key="2">
    <source>
        <dbReference type="EMBL" id="MBX57885.1"/>
    </source>
</evidence>
<evidence type="ECO:0000256" key="1">
    <source>
        <dbReference type="SAM" id="Phobius"/>
    </source>
</evidence>
<reference evidence="2" key="1">
    <citation type="submission" date="2018-02" db="EMBL/GenBank/DDBJ databases">
        <title>Rhizophora mucronata_Transcriptome.</title>
        <authorList>
            <person name="Meera S.P."/>
            <person name="Sreeshan A."/>
            <person name="Augustine A."/>
        </authorList>
    </citation>
    <scope>NUCLEOTIDE SEQUENCE</scope>
    <source>
        <tissue evidence="2">Leaf</tissue>
    </source>
</reference>
<keyword evidence="1" id="KW-1133">Transmembrane helix</keyword>
<accession>A0A2P2PT60</accession>
<protein>
    <submittedName>
        <fullName evidence="2">Uncharacterized protein</fullName>
    </submittedName>
</protein>
<name>A0A2P2PT60_RHIMU</name>
<organism evidence="2">
    <name type="scientific">Rhizophora mucronata</name>
    <name type="common">Asiatic mangrove</name>
    <dbReference type="NCBI Taxonomy" id="61149"/>
    <lineage>
        <taxon>Eukaryota</taxon>
        <taxon>Viridiplantae</taxon>
        <taxon>Streptophyta</taxon>
        <taxon>Embryophyta</taxon>
        <taxon>Tracheophyta</taxon>
        <taxon>Spermatophyta</taxon>
        <taxon>Magnoliopsida</taxon>
        <taxon>eudicotyledons</taxon>
        <taxon>Gunneridae</taxon>
        <taxon>Pentapetalae</taxon>
        <taxon>rosids</taxon>
        <taxon>fabids</taxon>
        <taxon>Malpighiales</taxon>
        <taxon>Rhizophoraceae</taxon>
        <taxon>Rhizophora</taxon>
    </lineage>
</organism>
<proteinExistence type="predicted"/>
<keyword evidence="1" id="KW-0812">Transmembrane</keyword>